<dbReference type="Pfam" id="PF19783">
    <property type="entry name" value="DUF6268"/>
    <property type="match status" value="1"/>
</dbReference>
<evidence type="ECO:0000313" key="4">
    <source>
        <dbReference type="Proteomes" id="UP001206312"/>
    </source>
</evidence>
<feature type="chain" id="PRO_5045881530" evidence="1">
    <location>
        <begin position="23"/>
        <end position="304"/>
    </location>
</feature>
<dbReference type="RefSeq" id="WP_252739886.1">
    <property type="nucleotide sequence ID" value="NZ_JAMXIB010000001.1"/>
</dbReference>
<evidence type="ECO:0000256" key="1">
    <source>
        <dbReference type="SAM" id="SignalP"/>
    </source>
</evidence>
<evidence type="ECO:0000259" key="2">
    <source>
        <dbReference type="Pfam" id="PF19783"/>
    </source>
</evidence>
<feature type="domain" description="DUF6268" evidence="2">
    <location>
        <begin position="136"/>
        <end position="286"/>
    </location>
</feature>
<keyword evidence="1" id="KW-0732">Signal</keyword>
<comment type="caution">
    <text evidence="3">The sequence shown here is derived from an EMBL/GenBank/DDBJ whole genome shotgun (WGS) entry which is preliminary data.</text>
</comment>
<organism evidence="3 4">
    <name type="scientific">Robiginitalea marina</name>
    <dbReference type="NCBI Taxonomy" id="2954105"/>
    <lineage>
        <taxon>Bacteria</taxon>
        <taxon>Pseudomonadati</taxon>
        <taxon>Bacteroidota</taxon>
        <taxon>Flavobacteriia</taxon>
        <taxon>Flavobacteriales</taxon>
        <taxon>Flavobacteriaceae</taxon>
        <taxon>Robiginitalea</taxon>
    </lineage>
</organism>
<keyword evidence="4" id="KW-1185">Reference proteome</keyword>
<protein>
    <submittedName>
        <fullName evidence="3">DUF6268 family outer membrane beta-barrel protein</fullName>
    </submittedName>
</protein>
<reference evidence="3 4" key="1">
    <citation type="submission" date="2022-06" db="EMBL/GenBank/DDBJ databases">
        <authorList>
            <person name="Xuan X."/>
        </authorList>
    </citation>
    <scope>NUCLEOTIDE SEQUENCE [LARGE SCALE GENOMIC DNA]</scope>
    <source>
        <strain evidence="3 4">2V75</strain>
    </source>
</reference>
<feature type="signal peptide" evidence="1">
    <location>
        <begin position="1"/>
        <end position="22"/>
    </location>
</feature>
<dbReference type="EMBL" id="JAMXIB010000001">
    <property type="protein sequence ID" value="MCO5723511.1"/>
    <property type="molecule type" value="Genomic_DNA"/>
</dbReference>
<gene>
    <name evidence="3" type="ORF">NG653_01500</name>
</gene>
<dbReference type="InterPro" id="IPR046235">
    <property type="entry name" value="DUF6268"/>
</dbReference>
<dbReference type="Proteomes" id="UP001206312">
    <property type="component" value="Unassembled WGS sequence"/>
</dbReference>
<sequence length="304" mass="34117">MPPRSFLPVLLLSLCLPLNLWAQQYLDVLHVTYGISPGTGYDQEFGTNATTTVHHTDLTLTLPLPISPKTTFITGLIGFGNRLQLDPQIPGTINLYSATLPFGLRFDYGNKWFGTHMLMPRRSTAFNNSRAGFQVATAHLFQRQKDQNTSFTLGFYLSQESYGAMLVPLFGLYYKDPSERLELQMLLPARGDINYSFSGNFRMGVVFDGLGSTHDLQTGDYGDAYVQRISNDLQGYAQVNLSKTLLLSLRSGYAFFRSFRVYDAEDKAGLSLAGFFFDDPRNALNTSVEGGFLFSFRLTYRVML</sequence>
<evidence type="ECO:0000313" key="3">
    <source>
        <dbReference type="EMBL" id="MCO5723511.1"/>
    </source>
</evidence>
<proteinExistence type="predicted"/>
<accession>A0ABT1AU30</accession>
<name>A0ABT1AU30_9FLAO</name>